<keyword evidence="4" id="KW-1133">Transmembrane helix</keyword>
<keyword evidence="5" id="KW-0333">Golgi apparatus</keyword>
<dbReference type="SUPFAM" id="SSF53448">
    <property type="entry name" value="Nucleotide-diphospho-sugar transferases"/>
    <property type="match status" value="1"/>
</dbReference>
<dbReference type="Gene3D" id="3.90.550.10">
    <property type="entry name" value="Spore Coat Polysaccharide Biosynthesis Protein SpsA, Chain A"/>
    <property type="match status" value="1"/>
</dbReference>
<evidence type="ECO:0000256" key="2">
    <source>
        <dbReference type="ARBA" id="ARBA00022692"/>
    </source>
</evidence>
<protein>
    <recommendedName>
        <fullName evidence="11">Glycosyltransferase-like protein LARGE2</fullName>
    </recommendedName>
</protein>
<dbReference type="OrthoDB" id="411524at2759"/>
<dbReference type="InterPro" id="IPR029044">
    <property type="entry name" value="Nucleotide-diphossugar_trans"/>
</dbReference>
<keyword evidence="7" id="KW-0325">Glycoprotein</keyword>
<proteinExistence type="predicted"/>
<dbReference type="PROSITE" id="PS51257">
    <property type="entry name" value="PROKAR_LIPOPROTEIN"/>
    <property type="match status" value="1"/>
</dbReference>
<gene>
    <name evidence="9" type="ORF">CRM22_010894</name>
</gene>
<feature type="chain" id="PRO_5020813055" description="Glycosyltransferase-like protein LARGE2" evidence="8">
    <location>
        <begin position="21"/>
        <end position="403"/>
    </location>
</feature>
<dbReference type="GO" id="GO:0000139">
    <property type="term" value="C:Golgi membrane"/>
    <property type="evidence" value="ECO:0007669"/>
    <property type="project" value="UniProtKB-SubCell"/>
</dbReference>
<accession>A0A4S2KJX8</accession>
<evidence type="ECO:0000256" key="1">
    <source>
        <dbReference type="ARBA" id="ARBA00004323"/>
    </source>
</evidence>
<comment type="subcellular location">
    <subcellularLocation>
        <location evidence="1">Golgi apparatus membrane</location>
        <topology evidence="1">Single-pass type II membrane protein</topology>
    </subcellularLocation>
</comment>
<keyword evidence="3" id="KW-0735">Signal-anchor</keyword>
<reference evidence="9 10" key="1">
    <citation type="journal article" date="2019" name="BMC Genomics">
        <title>New insights from Opisthorchis felineus genome: update on genomics of the epidemiologically important liver flukes.</title>
        <authorList>
            <person name="Ershov N.I."/>
            <person name="Mordvinov V.A."/>
            <person name="Prokhortchouk E.B."/>
            <person name="Pakharukova M.Y."/>
            <person name="Gunbin K.V."/>
            <person name="Ustyantsev K."/>
            <person name="Genaev M.A."/>
            <person name="Blinov A.G."/>
            <person name="Mazur A."/>
            <person name="Boulygina E."/>
            <person name="Tsygankova S."/>
            <person name="Khrameeva E."/>
            <person name="Chekanov N."/>
            <person name="Fan G."/>
            <person name="Xiao A."/>
            <person name="Zhang H."/>
            <person name="Xu X."/>
            <person name="Yang H."/>
            <person name="Solovyev V."/>
            <person name="Lee S.M."/>
            <person name="Liu X."/>
            <person name="Afonnikov D.A."/>
            <person name="Skryabin K.G."/>
        </authorList>
    </citation>
    <scope>NUCLEOTIDE SEQUENCE [LARGE SCALE GENOMIC DNA]</scope>
    <source>
        <strain evidence="9">AK-0245</strain>
        <tissue evidence="9">Whole organism</tissue>
    </source>
</reference>
<dbReference type="InterPro" id="IPR002495">
    <property type="entry name" value="Glyco_trans_8"/>
</dbReference>
<evidence type="ECO:0000256" key="7">
    <source>
        <dbReference type="ARBA" id="ARBA00023180"/>
    </source>
</evidence>
<dbReference type="Pfam" id="PF01501">
    <property type="entry name" value="Glyco_transf_8"/>
    <property type="match status" value="1"/>
</dbReference>
<dbReference type="PANTHER" id="PTHR12270">
    <property type="entry name" value="GLYCOSYLTRANSFERASE-RELATED"/>
    <property type="match status" value="1"/>
</dbReference>
<organism evidence="9 10">
    <name type="scientific">Opisthorchis felineus</name>
    <dbReference type="NCBI Taxonomy" id="147828"/>
    <lineage>
        <taxon>Eukaryota</taxon>
        <taxon>Metazoa</taxon>
        <taxon>Spiralia</taxon>
        <taxon>Lophotrochozoa</taxon>
        <taxon>Platyhelminthes</taxon>
        <taxon>Trematoda</taxon>
        <taxon>Digenea</taxon>
        <taxon>Opisthorchiida</taxon>
        <taxon>Opisthorchiata</taxon>
        <taxon>Opisthorchiidae</taxon>
        <taxon>Opisthorchis</taxon>
    </lineage>
</organism>
<name>A0A4S2KJX8_OPIFE</name>
<dbReference type="EMBL" id="SJOL01011010">
    <property type="protein sequence ID" value="TGZ49923.1"/>
    <property type="molecule type" value="Genomic_DNA"/>
</dbReference>
<evidence type="ECO:0000313" key="9">
    <source>
        <dbReference type="EMBL" id="TGZ49923.1"/>
    </source>
</evidence>
<keyword evidence="6" id="KW-0472">Membrane</keyword>
<keyword evidence="10" id="KW-1185">Reference proteome</keyword>
<dbReference type="GO" id="GO:0042285">
    <property type="term" value="F:xylosyltransferase activity"/>
    <property type="evidence" value="ECO:0007669"/>
    <property type="project" value="TreeGrafter"/>
</dbReference>
<evidence type="ECO:0000256" key="8">
    <source>
        <dbReference type="SAM" id="SignalP"/>
    </source>
</evidence>
<evidence type="ECO:0008006" key="11">
    <source>
        <dbReference type="Google" id="ProtNLM"/>
    </source>
</evidence>
<comment type="caution">
    <text evidence="9">The sequence shown here is derived from an EMBL/GenBank/DDBJ whole genome shotgun (WGS) entry which is preliminary data.</text>
</comment>
<feature type="signal peptide" evidence="8">
    <location>
        <begin position="1"/>
        <end position="20"/>
    </location>
</feature>
<dbReference type="STRING" id="147828.A0A4S2KJX8"/>
<keyword evidence="2" id="KW-0812">Transmembrane</keyword>
<dbReference type="AlphaFoldDB" id="A0A4S2KJX8"/>
<evidence type="ECO:0000256" key="3">
    <source>
        <dbReference type="ARBA" id="ARBA00022968"/>
    </source>
</evidence>
<dbReference type="PANTHER" id="PTHR12270:SF25">
    <property type="entry name" value="GLYCOSYLTRANSFERASE-LIKE PROTEIN LARGE"/>
    <property type="match status" value="1"/>
</dbReference>
<dbReference type="InterPro" id="IPR051292">
    <property type="entry name" value="Xyl/GlcA_transferase"/>
</dbReference>
<evidence type="ECO:0000313" key="10">
    <source>
        <dbReference type="Proteomes" id="UP000308267"/>
    </source>
</evidence>
<dbReference type="GO" id="GO:0015020">
    <property type="term" value="F:glucuronosyltransferase activity"/>
    <property type="evidence" value="ECO:0007669"/>
    <property type="project" value="TreeGrafter"/>
</dbReference>
<evidence type="ECO:0000256" key="5">
    <source>
        <dbReference type="ARBA" id="ARBA00023034"/>
    </source>
</evidence>
<keyword evidence="8" id="KW-0732">Signal</keyword>
<evidence type="ECO:0000256" key="4">
    <source>
        <dbReference type="ARBA" id="ARBA00022989"/>
    </source>
</evidence>
<sequence length="403" mass="46182">MHVIAPKCGLSNFMWVIILGCTVLRKYESSQEGHEGGCQPTHGVRESGAADICMAGSKRGEIIHAFSVLHGASAVHQAVTMLKSILFSQGQFNGQLPECSTHWILHRDTNCDHRSPSPRQYLNMHWVVDKGSRGLVFDLVKRWNQSHTLQIILYPYENYLKQIGRARTKHYAGYSAMMKLMAPYILDSNVQKVIVLDVDLLFNDDIKELWKYFNQFQPGEAIGAVCEQSGECQESCSSQAVPPQGINTGVMLLDVSELRAKEWRKMWWTELNRAKENEDPLWQIDQGLVNKVLWNRTYMYHRLPCEWNIQVHTDSEAGCCPVYWDEAETSEVSCRQTSSKPQSINSVRIVHFNIKNKPEDRATNHSDSEDFGSGLKPLTILQLRNRFARVYSSFRRLPLHCFF</sequence>
<evidence type="ECO:0000256" key="6">
    <source>
        <dbReference type="ARBA" id="ARBA00023136"/>
    </source>
</evidence>
<dbReference type="GO" id="GO:0035269">
    <property type="term" value="P:protein O-linked glycosylation via mannose"/>
    <property type="evidence" value="ECO:0007669"/>
    <property type="project" value="TreeGrafter"/>
</dbReference>
<dbReference type="Proteomes" id="UP000308267">
    <property type="component" value="Unassembled WGS sequence"/>
</dbReference>